<reference evidence="3" key="1">
    <citation type="journal article" date="2014" name="Proc. Natl. Acad. Sci. U.S.A.">
        <title>Extensive sampling of basidiomycete genomes demonstrates inadequacy of the white-rot/brown-rot paradigm for wood decay fungi.</title>
        <authorList>
            <person name="Riley R."/>
            <person name="Salamov A.A."/>
            <person name="Brown D.W."/>
            <person name="Nagy L.G."/>
            <person name="Floudas D."/>
            <person name="Held B.W."/>
            <person name="Levasseur A."/>
            <person name="Lombard V."/>
            <person name="Morin E."/>
            <person name="Otillar R."/>
            <person name="Lindquist E.A."/>
            <person name="Sun H."/>
            <person name="LaButti K.M."/>
            <person name="Schmutz J."/>
            <person name="Jabbour D."/>
            <person name="Luo H."/>
            <person name="Baker S.E."/>
            <person name="Pisabarro A.G."/>
            <person name="Walton J.D."/>
            <person name="Blanchette R.A."/>
            <person name="Henrissat B."/>
            <person name="Martin F."/>
            <person name="Cullen D."/>
            <person name="Hibbett D.S."/>
            <person name="Grigoriev I.V."/>
        </authorList>
    </citation>
    <scope>NUCLEOTIDE SEQUENCE [LARGE SCALE GENOMIC DNA]</scope>
    <source>
        <strain evidence="3">FD-172 SS1</strain>
    </source>
</reference>
<feature type="compositionally biased region" description="Low complexity" evidence="1">
    <location>
        <begin position="53"/>
        <end position="88"/>
    </location>
</feature>
<feature type="non-terminal residue" evidence="2">
    <location>
        <position position="126"/>
    </location>
</feature>
<evidence type="ECO:0000313" key="2">
    <source>
        <dbReference type="EMBL" id="KDQ21204.1"/>
    </source>
</evidence>
<evidence type="ECO:0008006" key="4">
    <source>
        <dbReference type="Google" id="ProtNLM"/>
    </source>
</evidence>
<dbReference type="OrthoDB" id="3054003at2759"/>
<dbReference type="Proteomes" id="UP000027195">
    <property type="component" value="Unassembled WGS sequence"/>
</dbReference>
<evidence type="ECO:0000313" key="3">
    <source>
        <dbReference type="Proteomes" id="UP000027195"/>
    </source>
</evidence>
<feature type="region of interest" description="Disordered" evidence="1">
    <location>
        <begin position="45"/>
        <end position="89"/>
    </location>
</feature>
<sequence>MSELKVPVISDKLDSSGSNWMQWRGSMLASARAMRITGYLDGSIPKPSTSAVTVTLTPPSGSSTPPASSTTSPKPTKSHPSSSTPTLTEWEDRDAVAFAMIWQNVKTPISLGLRDTDTAAQAWQKL</sequence>
<name>A0A067N008_BOTB1</name>
<organism evidence="2 3">
    <name type="scientific">Botryobasidium botryosum (strain FD-172 SS1)</name>
    <dbReference type="NCBI Taxonomy" id="930990"/>
    <lineage>
        <taxon>Eukaryota</taxon>
        <taxon>Fungi</taxon>
        <taxon>Dikarya</taxon>
        <taxon>Basidiomycota</taxon>
        <taxon>Agaricomycotina</taxon>
        <taxon>Agaricomycetes</taxon>
        <taxon>Cantharellales</taxon>
        <taxon>Botryobasidiaceae</taxon>
        <taxon>Botryobasidium</taxon>
    </lineage>
</organism>
<dbReference type="HOGENOM" id="CLU_135711_1_0_1"/>
<evidence type="ECO:0000256" key="1">
    <source>
        <dbReference type="SAM" id="MobiDB-lite"/>
    </source>
</evidence>
<accession>A0A067N008</accession>
<keyword evidence="3" id="KW-1185">Reference proteome</keyword>
<protein>
    <recommendedName>
        <fullName evidence="4">Retrotransposon Copia-like N-terminal domain-containing protein</fullName>
    </recommendedName>
</protein>
<dbReference type="EMBL" id="KL198016">
    <property type="protein sequence ID" value="KDQ21204.1"/>
    <property type="molecule type" value="Genomic_DNA"/>
</dbReference>
<dbReference type="AlphaFoldDB" id="A0A067N008"/>
<dbReference type="STRING" id="930990.A0A067N008"/>
<gene>
    <name evidence="2" type="ORF">BOTBODRAFT_99293</name>
</gene>
<dbReference type="InParanoid" id="A0A067N008"/>
<proteinExistence type="predicted"/>